<gene>
    <name evidence="1" type="ORF">DES52_10165</name>
</gene>
<dbReference type="InterPro" id="IPR051162">
    <property type="entry name" value="T4SS_component"/>
</dbReference>
<accession>A0A318SBT6</accession>
<dbReference type="PANTHER" id="PTHR30121">
    <property type="entry name" value="UNCHARACTERIZED PROTEIN YJGR-RELATED"/>
    <property type="match status" value="1"/>
</dbReference>
<dbReference type="Proteomes" id="UP000248326">
    <property type="component" value="Unassembled WGS sequence"/>
</dbReference>
<keyword evidence="2" id="KW-1185">Reference proteome</keyword>
<proteinExistence type="predicted"/>
<protein>
    <recommendedName>
        <fullName evidence="3">Helicase HerA central domain-containing protein</fullName>
    </recommendedName>
</protein>
<dbReference type="InterPro" id="IPR027417">
    <property type="entry name" value="P-loop_NTPase"/>
</dbReference>
<sequence>MTIGTVLGMEGATPYEFWFLVAAGVTVRLDDVVVARTRKPDGSEVAFYGMVDEVVKKHEGVTFQSDVEDVKAGLLPVNTAYSAHVRVIRLDPEEFIPIQPGDTVSFAQGDDFKKALYQDKQEVPRVPAGLLPNGGILELNFEFLDGSSGAHVNISGVSGVATKTSYALFLLYSIFNSQALGTRRANAKALIFNVKGEDLMFLDLPNAKLDEKEAAAKFDRYEALGLPKRPFQDVQLLAPPLSEGGTLVPATGQRNDGVTPFAWTVRDFCAKRLLPFCFADRDASVNLGFIIGSIEDKLYRLALSGKETPYLTVSDWNADEEDTLDLDIQFDDMGKKRITGFRELVAYLEYKLTVENDGAGDRRWVGSHTSGTVQAFIRRLKGVQKHLAKLVRGDLSQRQADASFPNPMRRGVQLSVVDIHDLSAHAQMFVVGALLRDLFEYKEKTGDRSPVFIVLDELNKYAPRDGESPIKDVLLDIAERGRSLGIILIGAQQTASEVERRITSNAAIRVVGRLDVAEAERPEYRFLPQSFRLRAGILQPGTMLVTQPELPSPVLVKFPFPAYATRKDEVKTAVKDEDVEAVGATLLGL</sequence>
<name>A0A318SBT6_9DEIO</name>
<dbReference type="EMBL" id="QJSX01000001">
    <property type="protein sequence ID" value="PYE56261.1"/>
    <property type="molecule type" value="Genomic_DNA"/>
</dbReference>
<comment type="caution">
    <text evidence="1">The sequence shown here is derived from an EMBL/GenBank/DDBJ whole genome shotgun (WGS) entry which is preliminary data.</text>
</comment>
<organism evidence="1 2">
    <name type="scientific">Deinococcus yavapaiensis KR-236</name>
    <dbReference type="NCBI Taxonomy" id="694435"/>
    <lineage>
        <taxon>Bacteria</taxon>
        <taxon>Thermotogati</taxon>
        <taxon>Deinococcota</taxon>
        <taxon>Deinococci</taxon>
        <taxon>Deinococcales</taxon>
        <taxon>Deinococcaceae</taxon>
        <taxon>Deinococcus</taxon>
    </lineage>
</organism>
<dbReference type="SUPFAM" id="SSF52540">
    <property type="entry name" value="P-loop containing nucleoside triphosphate hydrolases"/>
    <property type="match status" value="1"/>
</dbReference>
<dbReference type="PANTHER" id="PTHR30121:SF6">
    <property type="entry name" value="SLR6007 PROTEIN"/>
    <property type="match status" value="1"/>
</dbReference>
<dbReference type="Gene3D" id="3.40.50.300">
    <property type="entry name" value="P-loop containing nucleotide triphosphate hydrolases"/>
    <property type="match status" value="1"/>
</dbReference>
<evidence type="ECO:0000313" key="2">
    <source>
        <dbReference type="Proteomes" id="UP000248326"/>
    </source>
</evidence>
<evidence type="ECO:0008006" key="3">
    <source>
        <dbReference type="Google" id="ProtNLM"/>
    </source>
</evidence>
<evidence type="ECO:0000313" key="1">
    <source>
        <dbReference type="EMBL" id="PYE56261.1"/>
    </source>
</evidence>
<reference evidence="1 2" key="1">
    <citation type="submission" date="2018-06" db="EMBL/GenBank/DDBJ databases">
        <title>Genomic Encyclopedia of Type Strains, Phase IV (KMG-IV): sequencing the most valuable type-strain genomes for metagenomic binning, comparative biology and taxonomic classification.</title>
        <authorList>
            <person name="Goeker M."/>
        </authorList>
    </citation>
    <scope>NUCLEOTIDE SEQUENCE [LARGE SCALE GENOMIC DNA]</scope>
    <source>
        <strain evidence="1 2">DSM 18048</strain>
    </source>
</reference>
<dbReference type="AlphaFoldDB" id="A0A318SBT6"/>